<dbReference type="GO" id="GO:0006779">
    <property type="term" value="P:porphyrin-containing compound biosynthetic process"/>
    <property type="evidence" value="ECO:0007669"/>
    <property type="project" value="InterPro"/>
</dbReference>
<dbReference type="RefSeq" id="WP_089285296.1">
    <property type="nucleotide sequence ID" value="NZ_FZOJ01000045.1"/>
</dbReference>
<dbReference type="InterPro" id="IPR007197">
    <property type="entry name" value="rSAM"/>
</dbReference>
<dbReference type="SFLD" id="SFLDG01065">
    <property type="entry name" value="anaerobic_coproporphyrinogen-I"/>
    <property type="match status" value="1"/>
</dbReference>
<evidence type="ECO:0000256" key="1">
    <source>
        <dbReference type="ARBA" id="ARBA00006100"/>
    </source>
</evidence>
<dbReference type="InterPro" id="IPR034505">
    <property type="entry name" value="Coproporphyrinogen-III_oxidase"/>
</dbReference>
<dbReference type="Pfam" id="PF06969">
    <property type="entry name" value="HemN_C"/>
    <property type="match status" value="1"/>
</dbReference>
<dbReference type="PANTHER" id="PTHR13932:SF5">
    <property type="entry name" value="RADICAL S-ADENOSYL METHIONINE DOMAIN-CONTAINING PROTEIN 1, MITOCHONDRIAL"/>
    <property type="match status" value="1"/>
</dbReference>
<comment type="function">
    <text evidence="9">Probably acts as a heme chaperone, transferring heme to an unknown acceptor. Binds one molecule of heme per monomer, possibly covalently. Binds 1 [4Fe-4S] cluster. The cluster is coordinated with 3 cysteines and an exchangeable S-adenosyl-L-methionine.</text>
</comment>
<accession>A0A239K9P8</accession>
<keyword evidence="9" id="KW-0963">Cytoplasm</keyword>
<keyword evidence="7 9" id="KW-0411">Iron-sulfur</keyword>
<dbReference type="OrthoDB" id="9808022at2"/>
<evidence type="ECO:0000256" key="2">
    <source>
        <dbReference type="ARBA" id="ARBA00017228"/>
    </source>
</evidence>
<dbReference type="Gene3D" id="3.20.20.70">
    <property type="entry name" value="Aldolase class I"/>
    <property type="match status" value="1"/>
</dbReference>
<dbReference type="Proteomes" id="UP000198304">
    <property type="component" value="Unassembled WGS sequence"/>
</dbReference>
<evidence type="ECO:0000256" key="8">
    <source>
        <dbReference type="ARBA" id="ARBA00023186"/>
    </source>
</evidence>
<sequence length="379" mass="44822">MKPLGIYIHIPFCQRKCHYCDFVSYTGKEELMKEYIISLEKEMILYSEEMSDYKVKTIFIGGGTPSILQGKEMRKIIACLSRHYHLEKDIEISIEANPGLLDKEKLNSYYSSGINRLSIGLQACQNHLLQNLGRIHRYEDFIWNLEDARRVGFTNINVDLMFGLPNQKIEEWYASLKTLVELEIPHLSTYSLIIEEDTPFHQWVEEKRIEKIDEEMELAMYHDAINYLKDKGYTHYEISNFAKPSYKCQHNMIYWRNQEYLGFGVAAHSHLHKKRFNNHQKIEIYCSSLQKNQKPIEDVISLSLKDEISETMFLGLRMMTGISVKDFEKRFKKTPYEIYGEKLEELRKNQLIEYNDNFVKLTTKGIDLANRVFQEMLLD</sequence>
<dbReference type="CDD" id="cd01335">
    <property type="entry name" value="Radical_SAM"/>
    <property type="match status" value="1"/>
</dbReference>
<dbReference type="GO" id="GO:0051539">
    <property type="term" value="F:4 iron, 4 sulfur cluster binding"/>
    <property type="evidence" value="ECO:0007669"/>
    <property type="project" value="UniProtKB-UniRule"/>
</dbReference>
<dbReference type="Pfam" id="PF04055">
    <property type="entry name" value="Radical_SAM"/>
    <property type="match status" value="1"/>
</dbReference>
<comment type="subcellular location">
    <subcellularLocation>
        <location evidence="9">Cytoplasm</location>
    </subcellularLocation>
</comment>
<evidence type="ECO:0000256" key="4">
    <source>
        <dbReference type="ARBA" id="ARBA00022691"/>
    </source>
</evidence>
<dbReference type="PANTHER" id="PTHR13932">
    <property type="entry name" value="COPROPORPHYRINIGEN III OXIDASE"/>
    <property type="match status" value="1"/>
</dbReference>
<dbReference type="InterPro" id="IPR006638">
    <property type="entry name" value="Elp3/MiaA/NifB-like_rSAM"/>
</dbReference>
<reference evidence="11 12" key="1">
    <citation type="submission" date="2017-06" db="EMBL/GenBank/DDBJ databases">
        <authorList>
            <person name="Kim H.J."/>
            <person name="Triplett B.A."/>
        </authorList>
    </citation>
    <scope>NUCLEOTIDE SEQUENCE [LARGE SCALE GENOMIC DNA]</scope>
    <source>
        <strain evidence="11 12">SCA</strain>
    </source>
</reference>
<dbReference type="PROSITE" id="PS51918">
    <property type="entry name" value="RADICAL_SAM"/>
    <property type="match status" value="1"/>
</dbReference>
<keyword evidence="6 9" id="KW-0408">Iron</keyword>
<evidence type="ECO:0000256" key="3">
    <source>
        <dbReference type="ARBA" id="ARBA00022617"/>
    </source>
</evidence>
<dbReference type="SFLD" id="SFLDF00562">
    <property type="entry name" value="HemN-like__clustered_with_heat"/>
    <property type="match status" value="1"/>
</dbReference>
<dbReference type="SFLD" id="SFLDS00029">
    <property type="entry name" value="Radical_SAM"/>
    <property type="match status" value="1"/>
</dbReference>
<dbReference type="InterPro" id="IPR004559">
    <property type="entry name" value="HemW-like"/>
</dbReference>
<keyword evidence="9" id="KW-0004">4Fe-4S</keyword>
<gene>
    <name evidence="11" type="ORF">SAMN05446037_104512</name>
</gene>
<keyword evidence="4 9" id="KW-0949">S-adenosyl-L-methionine</keyword>
<proteinExistence type="inferred from homology"/>
<dbReference type="InterPro" id="IPR010723">
    <property type="entry name" value="HemN_C"/>
</dbReference>
<evidence type="ECO:0000313" key="12">
    <source>
        <dbReference type="Proteomes" id="UP000198304"/>
    </source>
</evidence>
<dbReference type="EMBL" id="FZOJ01000045">
    <property type="protein sequence ID" value="SNT15107.1"/>
    <property type="molecule type" value="Genomic_DNA"/>
</dbReference>
<evidence type="ECO:0000256" key="9">
    <source>
        <dbReference type="RuleBase" id="RU364116"/>
    </source>
</evidence>
<evidence type="ECO:0000259" key="10">
    <source>
        <dbReference type="PROSITE" id="PS51918"/>
    </source>
</evidence>
<comment type="similarity">
    <text evidence="1">Belongs to the anaerobic coproporphyrinogen-III oxidase family. HemW subfamily.</text>
</comment>
<dbReference type="InterPro" id="IPR058240">
    <property type="entry name" value="rSAM_sf"/>
</dbReference>
<dbReference type="GO" id="GO:0004109">
    <property type="term" value="F:coproporphyrinogen oxidase activity"/>
    <property type="evidence" value="ECO:0007669"/>
    <property type="project" value="InterPro"/>
</dbReference>
<protein>
    <recommendedName>
        <fullName evidence="2 9">Heme chaperone HemW</fullName>
    </recommendedName>
</protein>
<keyword evidence="5 9" id="KW-0479">Metal-binding</keyword>
<dbReference type="AlphaFoldDB" id="A0A239K9P8"/>
<dbReference type="InterPro" id="IPR013785">
    <property type="entry name" value="Aldolase_TIM"/>
</dbReference>
<evidence type="ECO:0000256" key="6">
    <source>
        <dbReference type="ARBA" id="ARBA00023004"/>
    </source>
</evidence>
<name>A0A239K9P8_9FIRM</name>
<dbReference type="SMART" id="SM00729">
    <property type="entry name" value="Elp3"/>
    <property type="match status" value="1"/>
</dbReference>
<dbReference type="GO" id="GO:0005737">
    <property type="term" value="C:cytoplasm"/>
    <property type="evidence" value="ECO:0007669"/>
    <property type="project" value="UniProtKB-SubCell"/>
</dbReference>
<evidence type="ECO:0000256" key="5">
    <source>
        <dbReference type="ARBA" id="ARBA00022723"/>
    </source>
</evidence>
<dbReference type="NCBIfam" id="TIGR00539">
    <property type="entry name" value="hemN_rel"/>
    <property type="match status" value="1"/>
</dbReference>
<dbReference type="GO" id="GO:0046872">
    <property type="term" value="F:metal ion binding"/>
    <property type="evidence" value="ECO:0007669"/>
    <property type="project" value="UniProtKB-UniRule"/>
</dbReference>
<dbReference type="SFLD" id="SFLDF00288">
    <property type="entry name" value="HemN-like__clustered_with_nucl"/>
    <property type="match status" value="1"/>
</dbReference>
<organism evidence="11 12">
    <name type="scientific">Anaerovirgula multivorans</name>
    <dbReference type="NCBI Taxonomy" id="312168"/>
    <lineage>
        <taxon>Bacteria</taxon>
        <taxon>Bacillati</taxon>
        <taxon>Bacillota</taxon>
        <taxon>Clostridia</taxon>
        <taxon>Peptostreptococcales</taxon>
        <taxon>Natronincolaceae</taxon>
        <taxon>Anaerovirgula</taxon>
    </lineage>
</organism>
<keyword evidence="12" id="KW-1185">Reference proteome</keyword>
<feature type="domain" description="Radical SAM core" evidence="10">
    <location>
        <begin position="1"/>
        <end position="234"/>
    </location>
</feature>
<keyword evidence="8 9" id="KW-0143">Chaperone</keyword>
<keyword evidence="3 9" id="KW-0349">Heme</keyword>
<evidence type="ECO:0000256" key="7">
    <source>
        <dbReference type="ARBA" id="ARBA00023014"/>
    </source>
</evidence>
<evidence type="ECO:0000313" key="11">
    <source>
        <dbReference type="EMBL" id="SNT15107.1"/>
    </source>
</evidence>
<dbReference type="SUPFAM" id="SSF102114">
    <property type="entry name" value="Radical SAM enzymes"/>
    <property type="match status" value="1"/>
</dbReference>